<name>A0A6N6VYW8_9BACT</name>
<feature type="chain" id="PRO_5026697176" description="Bacterial surface antigen (D15) domain-containing protein" evidence="1">
    <location>
        <begin position="26"/>
        <end position="613"/>
    </location>
</feature>
<sequence length="613" mass="69313">MRIRKVVKKIFLILILLSCINNVYCLENPAAISPKTQGDTFILPPVRRIAIDLVETNIDKFRVFMRKQDRLLYGVPAFPFNEQDIQRMLAEDVADEIKNTGRFWNLSLTEFVKLIPMSGNQENFNNLQKTEKLKRRLENDYNIEAWIKPSVYFAPDQTLVRVVLKGPGINSSVWAREDITLEPQANEEKIKNSFSQALARLINTMGHDGKITYIRENLLTIDFGLERGIVRGEKLFAGFIILTSFHPQTGEFLRSQRIPIHELKVMESRQGSSLCQIVASDRLAFEQALKLLGTNDVSMLVWRQTKNNYKDGWREPYNPDTAPILGAADIGFGIPITEKESPESVRSIIPPVIFENENKNNIKMAQGKETQLNNKTNTERQGLPYQITPKEENAQILPVVSYKRAIINKPETWVPYSALIGSGITVGTINSSHSTFPNTLLNKISASSYIDLDSKIEFKLLPYAQFSYFSGNDLSGNSFYLGATFFDTIVHTTPNDSLSIGGSLEYMDGNINFGCDCLPSVSLTHPSVFANVMWEDKIPTFGNYNIIAGLSLIDFVQQAPVWSLKGNIRPFATLPKELVFDIGLKRFTSGWIEFSIGASWDFISEYNYLKPIL</sequence>
<gene>
    <name evidence="2" type="ORF">GCL60_00365</name>
</gene>
<evidence type="ECO:0008006" key="4">
    <source>
        <dbReference type="Google" id="ProtNLM"/>
    </source>
</evidence>
<reference evidence="2 3" key="1">
    <citation type="submission" date="2019-10" db="EMBL/GenBank/DDBJ databases">
        <title>New species of Slilvanegrellaceae.</title>
        <authorList>
            <person name="Pitt A."/>
            <person name="Hahn M.W."/>
        </authorList>
    </citation>
    <scope>NUCLEOTIDE SEQUENCE [LARGE SCALE GENOMIC DNA]</scope>
    <source>
        <strain evidence="2 3">SP-Ram-0.45-NSY-1</strain>
    </source>
</reference>
<keyword evidence="1" id="KW-0732">Signal</keyword>
<organism evidence="2 3">
    <name type="scientific">Silvanigrella paludirubra</name>
    <dbReference type="NCBI Taxonomy" id="2499159"/>
    <lineage>
        <taxon>Bacteria</taxon>
        <taxon>Pseudomonadati</taxon>
        <taxon>Bdellovibrionota</taxon>
        <taxon>Oligoflexia</taxon>
        <taxon>Silvanigrellales</taxon>
        <taxon>Silvanigrellaceae</taxon>
        <taxon>Silvanigrella</taxon>
    </lineage>
</organism>
<dbReference type="RefSeq" id="WP_153417917.1">
    <property type="nucleotide sequence ID" value="NZ_WFLM01000001.1"/>
</dbReference>
<keyword evidence="3" id="KW-1185">Reference proteome</keyword>
<proteinExistence type="predicted"/>
<evidence type="ECO:0000313" key="3">
    <source>
        <dbReference type="Proteomes" id="UP000437748"/>
    </source>
</evidence>
<accession>A0A6N6VYW8</accession>
<protein>
    <recommendedName>
        <fullName evidence="4">Bacterial surface antigen (D15) domain-containing protein</fullName>
    </recommendedName>
</protein>
<comment type="caution">
    <text evidence="2">The sequence shown here is derived from an EMBL/GenBank/DDBJ whole genome shotgun (WGS) entry which is preliminary data.</text>
</comment>
<dbReference type="AlphaFoldDB" id="A0A6N6VYW8"/>
<evidence type="ECO:0000256" key="1">
    <source>
        <dbReference type="SAM" id="SignalP"/>
    </source>
</evidence>
<dbReference type="Proteomes" id="UP000437748">
    <property type="component" value="Unassembled WGS sequence"/>
</dbReference>
<evidence type="ECO:0000313" key="2">
    <source>
        <dbReference type="EMBL" id="KAB8040402.1"/>
    </source>
</evidence>
<feature type="signal peptide" evidence="1">
    <location>
        <begin position="1"/>
        <end position="25"/>
    </location>
</feature>
<dbReference type="OrthoDB" id="5288447at2"/>
<dbReference type="EMBL" id="WFLM01000001">
    <property type="protein sequence ID" value="KAB8040402.1"/>
    <property type="molecule type" value="Genomic_DNA"/>
</dbReference>